<organism evidence="3 4">
    <name type="scientific">Theobroma cacao</name>
    <name type="common">Cacao</name>
    <name type="synonym">Cocoa</name>
    <dbReference type="NCBI Taxonomy" id="3641"/>
    <lineage>
        <taxon>Eukaryota</taxon>
        <taxon>Viridiplantae</taxon>
        <taxon>Streptophyta</taxon>
        <taxon>Embryophyta</taxon>
        <taxon>Tracheophyta</taxon>
        <taxon>Spermatophyta</taxon>
        <taxon>Magnoliopsida</taxon>
        <taxon>eudicotyledons</taxon>
        <taxon>Gunneridae</taxon>
        <taxon>Pentapetalae</taxon>
        <taxon>rosids</taxon>
        <taxon>malvids</taxon>
        <taxon>Malvales</taxon>
        <taxon>Malvaceae</taxon>
        <taxon>Byttnerioideae</taxon>
        <taxon>Theobroma</taxon>
    </lineage>
</organism>
<dbReference type="eggNOG" id="KOG4197">
    <property type="taxonomic scope" value="Eukaryota"/>
</dbReference>
<keyword evidence="1" id="KW-0677">Repeat</keyword>
<dbReference type="EMBL" id="CM001888">
    <property type="protein sequence ID" value="EOY19491.1"/>
    <property type="molecule type" value="Genomic_DNA"/>
</dbReference>
<evidence type="ECO:0000313" key="3">
    <source>
        <dbReference type="EMBL" id="EOY19491.1"/>
    </source>
</evidence>
<keyword evidence="4" id="KW-1185">Reference proteome</keyword>
<dbReference type="PANTHER" id="PTHR24015:SF548">
    <property type="entry name" value="OS08G0340900 PROTEIN"/>
    <property type="match status" value="1"/>
</dbReference>
<dbReference type="PROSITE" id="PS51375">
    <property type="entry name" value="PPR"/>
    <property type="match status" value="2"/>
</dbReference>
<accession>A0A061FQY1</accession>
<dbReference type="InParanoid" id="A0A061FQY1"/>
<evidence type="ECO:0000313" key="4">
    <source>
        <dbReference type="Proteomes" id="UP000026915"/>
    </source>
</evidence>
<dbReference type="Gene3D" id="1.25.40.10">
    <property type="entry name" value="Tetratricopeptide repeat domain"/>
    <property type="match status" value="2"/>
</dbReference>
<feature type="repeat" description="PPR" evidence="2">
    <location>
        <begin position="148"/>
        <end position="182"/>
    </location>
</feature>
<dbReference type="Proteomes" id="UP000026915">
    <property type="component" value="Chromosome 10"/>
</dbReference>
<evidence type="ECO:0000256" key="2">
    <source>
        <dbReference type="PROSITE-ProRule" id="PRU00708"/>
    </source>
</evidence>
<dbReference type="InterPro" id="IPR046960">
    <property type="entry name" value="PPR_At4g14850-like_plant"/>
</dbReference>
<dbReference type="NCBIfam" id="TIGR00756">
    <property type="entry name" value="PPR"/>
    <property type="match status" value="2"/>
</dbReference>
<proteinExistence type="predicted"/>
<dbReference type="PANTHER" id="PTHR24015">
    <property type="entry name" value="OS07G0578800 PROTEIN-RELATED"/>
    <property type="match status" value="1"/>
</dbReference>
<protein>
    <submittedName>
        <fullName evidence="3">Pentatricopeptide repeat (PPR) superfamily protein, putative</fullName>
    </submittedName>
</protein>
<dbReference type="GO" id="GO:0009451">
    <property type="term" value="P:RNA modification"/>
    <property type="evidence" value="ECO:0007669"/>
    <property type="project" value="InterPro"/>
</dbReference>
<dbReference type="OMA" id="REMSCAR"/>
<dbReference type="AlphaFoldDB" id="A0A061FQY1"/>
<dbReference type="Pfam" id="PF13041">
    <property type="entry name" value="PPR_2"/>
    <property type="match status" value="1"/>
</dbReference>
<name>A0A061FQY1_THECC</name>
<sequence>MWNFMDIQLGMAFQDDELVVNAFVAAYAKCGLLCSAKLVFNVIETKIVSSLNALISGYAQNDAPMKALEFFLQMTNSGLGPNYFNIRILLLACSHLKSLHFGKKIHGYLLRNGLEVDPFIVISLLSLYIHCGKSATIRLLFKDMTDKSLVSWNALIVGYSQNGFLYQALVLFCQMLSNGIEPNEISINNVFGACSQLSTLQLRKEAHCYAFKALLA</sequence>
<feature type="repeat" description="PPR" evidence="2">
    <location>
        <begin position="47"/>
        <end position="81"/>
    </location>
</feature>
<dbReference type="InterPro" id="IPR011990">
    <property type="entry name" value="TPR-like_helical_dom_sf"/>
</dbReference>
<evidence type="ECO:0000256" key="1">
    <source>
        <dbReference type="ARBA" id="ARBA00022737"/>
    </source>
</evidence>
<gene>
    <name evidence="3" type="ORF">TCM_044607</name>
</gene>
<dbReference type="HOGENOM" id="CLU_1279630_0_0_1"/>
<dbReference type="FunFam" id="1.25.40.10:FF:000361">
    <property type="entry name" value="Pentatricopeptide repeat-containing protein chloroplastic"/>
    <property type="match status" value="1"/>
</dbReference>
<dbReference type="Pfam" id="PF01535">
    <property type="entry name" value="PPR"/>
    <property type="match status" value="1"/>
</dbReference>
<dbReference type="Gramene" id="EOY19491">
    <property type="protein sequence ID" value="EOY19491"/>
    <property type="gene ID" value="TCM_044607"/>
</dbReference>
<dbReference type="InterPro" id="IPR002885">
    <property type="entry name" value="PPR_rpt"/>
</dbReference>
<reference evidence="3 4" key="1">
    <citation type="journal article" date="2013" name="Genome Biol.">
        <title>The genome sequence of the most widely cultivated cacao type and its use to identify candidate genes regulating pod color.</title>
        <authorList>
            <person name="Motamayor J.C."/>
            <person name="Mockaitis K."/>
            <person name="Schmutz J."/>
            <person name="Haiminen N."/>
            <person name="Iii D.L."/>
            <person name="Cornejo O."/>
            <person name="Findley S.D."/>
            <person name="Zheng P."/>
            <person name="Utro F."/>
            <person name="Royaert S."/>
            <person name="Saski C."/>
            <person name="Jenkins J."/>
            <person name="Podicheti R."/>
            <person name="Zhao M."/>
            <person name="Scheffler B.E."/>
            <person name="Stack J.C."/>
            <person name="Feltus F.A."/>
            <person name="Mustiga G.M."/>
            <person name="Amores F."/>
            <person name="Phillips W."/>
            <person name="Marelli J.P."/>
            <person name="May G.D."/>
            <person name="Shapiro H."/>
            <person name="Ma J."/>
            <person name="Bustamante C.D."/>
            <person name="Schnell R.J."/>
            <person name="Main D."/>
            <person name="Gilbert D."/>
            <person name="Parida L."/>
            <person name="Kuhn D.N."/>
        </authorList>
    </citation>
    <scope>NUCLEOTIDE SEQUENCE [LARGE SCALE GENOMIC DNA]</scope>
    <source>
        <strain evidence="4">cv. Matina 1-6</strain>
    </source>
</reference>
<dbReference type="GO" id="GO:0003723">
    <property type="term" value="F:RNA binding"/>
    <property type="evidence" value="ECO:0007669"/>
    <property type="project" value="InterPro"/>
</dbReference>